<accession>A0A4Z2I7G4</accession>
<proteinExistence type="predicted"/>
<feature type="compositionally biased region" description="Basic and acidic residues" evidence="1">
    <location>
        <begin position="217"/>
        <end position="238"/>
    </location>
</feature>
<dbReference type="AlphaFoldDB" id="A0A4Z2I7G4"/>
<feature type="compositionally biased region" description="Acidic residues" evidence="1">
    <location>
        <begin position="91"/>
        <end position="118"/>
    </location>
</feature>
<comment type="caution">
    <text evidence="2">The sequence shown here is derived from an EMBL/GenBank/DDBJ whole genome shotgun (WGS) entry which is preliminary data.</text>
</comment>
<dbReference type="OrthoDB" id="8963152at2759"/>
<reference evidence="2 3" key="1">
    <citation type="submission" date="2019-03" db="EMBL/GenBank/DDBJ databases">
        <title>First draft genome of Liparis tanakae, snailfish: a comprehensive survey of snailfish specific genes.</title>
        <authorList>
            <person name="Kim W."/>
            <person name="Song I."/>
            <person name="Jeong J.-H."/>
            <person name="Kim D."/>
            <person name="Kim S."/>
            <person name="Ryu S."/>
            <person name="Song J.Y."/>
            <person name="Lee S.K."/>
        </authorList>
    </citation>
    <scope>NUCLEOTIDE SEQUENCE [LARGE SCALE GENOMIC DNA]</scope>
    <source>
        <tissue evidence="2">Muscle</tissue>
    </source>
</reference>
<organism evidence="2 3">
    <name type="scientific">Liparis tanakae</name>
    <name type="common">Tanaka's snailfish</name>
    <dbReference type="NCBI Taxonomy" id="230148"/>
    <lineage>
        <taxon>Eukaryota</taxon>
        <taxon>Metazoa</taxon>
        <taxon>Chordata</taxon>
        <taxon>Craniata</taxon>
        <taxon>Vertebrata</taxon>
        <taxon>Euteleostomi</taxon>
        <taxon>Actinopterygii</taxon>
        <taxon>Neopterygii</taxon>
        <taxon>Teleostei</taxon>
        <taxon>Neoteleostei</taxon>
        <taxon>Acanthomorphata</taxon>
        <taxon>Eupercaria</taxon>
        <taxon>Perciformes</taxon>
        <taxon>Cottioidei</taxon>
        <taxon>Cottales</taxon>
        <taxon>Liparidae</taxon>
        <taxon>Liparis</taxon>
    </lineage>
</organism>
<feature type="region of interest" description="Disordered" evidence="1">
    <location>
        <begin position="1"/>
        <end position="263"/>
    </location>
</feature>
<dbReference type="Proteomes" id="UP000314294">
    <property type="component" value="Unassembled WGS sequence"/>
</dbReference>
<feature type="compositionally biased region" description="Basic and acidic residues" evidence="1">
    <location>
        <begin position="138"/>
        <end position="168"/>
    </location>
</feature>
<evidence type="ECO:0000256" key="1">
    <source>
        <dbReference type="SAM" id="MobiDB-lite"/>
    </source>
</evidence>
<dbReference type="EMBL" id="SRLO01000126">
    <property type="protein sequence ID" value="TNN73264.1"/>
    <property type="molecule type" value="Genomic_DNA"/>
</dbReference>
<protein>
    <submittedName>
        <fullName evidence="2">Uncharacterized protein</fullName>
    </submittedName>
</protein>
<keyword evidence="3" id="KW-1185">Reference proteome</keyword>
<evidence type="ECO:0000313" key="3">
    <source>
        <dbReference type="Proteomes" id="UP000314294"/>
    </source>
</evidence>
<name>A0A4Z2I7G4_9TELE</name>
<feature type="compositionally biased region" description="Basic and acidic residues" evidence="1">
    <location>
        <begin position="252"/>
        <end position="263"/>
    </location>
</feature>
<feature type="compositionally biased region" description="Pro residues" evidence="1">
    <location>
        <begin position="25"/>
        <end position="40"/>
    </location>
</feature>
<sequence>MCSSDCLSAVFPPPKNSHRISPDSSPLPPNNPSILPPPLPLKSRDLMPLDSPQPNLPQLVDRPPESPPPLSRSGTARVSFREPISSSYSGDENEEEDENEPELPEGMENLQEEDEMEEGFGSRLHLQKGVPPKMDLLGAERHSRHSRPDRPRLDTLDWRGEKERDKRGSAAAGSLTLQPGQRKHEDSCSTCSSSSDSEDDGFFLGQPIPLPPQLRKQRPEEGQDREGDGEREGPRDWGVRGSLRRRRAHSLGAKDKDKNCAIS</sequence>
<gene>
    <name evidence="2" type="ORF">EYF80_016427</name>
</gene>
<evidence type="ECO:0000313" key="2">
    <source>
        <dbReference type="EMBL" id="TNN73264.1"/>
    </source>
</evidence>